<dbReference type="FunFam" id="3.90.870.10:FF:000001">
    <property type="entry name" value="Riboflavin biosynthesis protein RibBA"/>
    <property type="match status" value="1"/>
</dbReference>
<dbReference type="HAMAP" id="MF_01283">
    <property type="entry name" value="RibBA"/>
    <property type="match status" value="1"/>
</dbReference>
<dbReference type="Gene3D" id="3.40.50.10990">
    <property type="entry name" value="GTP cyclohydrolase II"/>
    <property type="match status" value="1"/>
</dbReference>
<evidence type="ECO:0000256" key="4">
    <source>
        <dbReference type="ARBA" id="ARBA00004853"/>
    </source>
</evidence>
<dbReference type="PANTHER" id="PTHR21327">
    <property type="entry name" value="GTP CYCLOHYDROLASE II-RELATED"/>
    <property type="match status" value="1"/>
</dbReference>
<evidence type="ECO:0000256" key="15">
    <source>
        <dbReference type="ARBA" id="ARBA00023211"/>
    </source>
</evidence>
<feature type="site" description="Essential for DHBP synthase activity" evidence="20">
    <location>
        <position position="134"/>
    </location>
</feature>
<comment type="cofactor">
    <cofactor evidence="2">
        <name>Mn(2+)</name>
        <dbReference type="ChEBI" id="CHEBI:29035"/>
    </cofactor>
</comment>
<dbReference type="GO" id="GO:0009231">
    <property type="term" value="P:riboflavin biosynthetic process"/>
    <property type="evidence" value="ECO:0007669"/>
    <property type="project" value="UniProtKB-UniRule"/>
</dbReference>
<comment type="function">
    <text evidence="18 20">Catalyzes the conversion of GTP to 2,5-diamino-6-ribosylamino-4(3H)-pyrimidinone 5'-phosphate (DARP), formate and pyrophosphate.</text>
</comment>
<feature type="binding site" evidence="20">
    <location>
        <begin position="30"/>
        <end position="31"/>
    </location>
    <ligand>
        <name>D-ribulose 5-phosphate</name>
        <dbReference type="ChEBI" id="CHEBI:58121"/>
    </ligand>
</feature>
<feature type="binding site" evidence="20">
    <location>
        <position position="275"/>
    </location>
    <ligand>
        <name>Zn(2+)</name>
        <dbReference type="ChEBI" id="CHEBI:29105"/>
        <note>catalytic</note>
    </ligand>
</feature>
<dbReference type="SUPFAM" id="SSF55821">
    <property type="entry name" value="YrdC/RibB"/>
    <property type="match status" value="1"/>
</dbReference>
<dbReference type="GO" id="GO:0005829">
    <property type="term" value="C:cytosol"/>
    <property type="evidence" value="ECO:0007669"/>
    <property type="project" value="TreeGrafter"/>
</dbReference>
<dbReference type="CDD" id="cd00641">
    <property type="entry name" value="GTP_cyclohydro2"/>
    <property type="match status" value="1"/>
</dbReference>
<name>A0A2G9YJI0_9BACT</name>
<comment type="pathway">
    <text evidence="5 20">Cofactor biosynthesis; riboflavin biosynthesis; 2-hydroxy-3-oxobutyl phosphate from D-ribulose 5-phosphate: step 1/1.</text>
</comment>
<evidence type="ECO:0000256" key="5">
    <source>
        <dbReference type="ARBA" id="ARBA00004904"/>
    </source>
</evidence>
<dbReference type="GO" id="GO:0008686">
    <property type="term" value="F:3,4-dihydroxy-2-butanone-4-phosphate synthase activity"/>
    <property type="evidence" value="ECO:0007669"/>
    <property type="project" value="UniProtKB-UniRule"/>
</dbReference>
<dbReference type="UniPathway" id="UPA00275">
    <property type="reaction ID" value="UER00399"/>
</dbReference>
<evidence type="ECO:0000259" key="21">
    <source>
        <dbReference type="Pfam" id="PF00925"/>
    </source>
</evidence>
<comment type="function">
    <text evidence="3 20">Catalyzes the conversion of D-ribulose 5-phosphate to formate and 3,4-dihydroxy-2-butanone 4-phosphate.</text>
</comment>
<feature type="binding site" evidence="20">
    <location>
        <position position="35"/>
    </location>
    <ligand>
        <name>D-ribulose 5-phosphate</name>
        <dbReference type="ChEBI" id="CHEBI:58121"/>
    </ligand>
</feature>
<feature type="binding site" evidence="20">
    <location>
        <position position="364"/>
    </location>
    <ligand>
        <name>GTP</name>
        <dbReference type="ChEBI" id="CHEBI:37565"/>
    </ligand>
</feature>
<keyword evidence="9 20" id="KW-0479">Metal-binding</keyword>
<dbReference type="Pfam" id="PF00925">
    <property type="entry name" value="GTP_cyclohydro2"/>
    <property type="match status" value="1"/>
</dbReference>
<feature type="binding site" evidence="20">
    <location>
        <position position="151"/>
    </location>
    <ligand>
        <name>Mg(2+)</name>
        <dbReference type="ChEBI" id="CHEBI:18420"/>
        <label>2</label>
    </ligand>
</feature>
<keyword evidence="16 20" id="KW-0456">Lyase</keyword>
<feature type="binding site" evidence="20">
    <location>
        <position position="31"/>
    </location>
    <ligand>
        <name>Mg(2+)</name>
        <dbReference type="ChEBI" id="CHEBI:18420"/>
        <label>1</label>
    </ligand>
</feature>
<feature type="binding site" evidence="20">
    <location>
        <position position="359"/>
    </location>
    <ligand>
        <name>GTP</name>
        <dbReference type="ChEBI" id="CHEBI:37565"/>
    </ligand>
</feature>
<feature type="active site" description="Proton acceptor; for GTP cyclohydrolase activity" evidence="20">
    <location>
        <position position="336"/>
    </location>
</feature>
<dbReference type="InterPro" id="IPR032677">
    <property type="entry name" value="GTP_cyclohydro_II"/>
</dbReference>
<dbReference type="GO" id="GO:0030145">
    <property type="term" value="F:manganese ion binding"/>
    <property type="evidence" value="ECO:0007669"/>
    <property type="project" value="UniProtKB-UniRule"/>
</dbReference>
<evidence type="ECO:0000256" key="6">
    <source>
        <dbReference type="ARBA" id="ARBA00005520"/>
    </source>
</evidence>
<feature type="binding site" evidence="20">
    <location>
        <position position="277"/>
    </location>
    <ligand>
        <name>Zn(2+)</name>
        <dbReference type="ChEBI" id="CHEBI:29105"/>
        <note>catalytic</note>
    </ligand>
</feature>
<dbReference type="NCBIfam" id="TIGR00505">
    <property type="entry name" value="ribA"/>
    <property type="match status" value="1"/>
</dbReference>
<feature type="binding site" evidence="20">
    <location>
        <position position="31"/>
    </location>
    <ligand>
        <name>Mg(2+)</name>
        <dbReference type="ChEBI" id="CHEBI:18420"/>
        <label>2</label>
    </ligand>
</feature>
<proteinExistence type="inferred from homology"/>
<keyword evidence="15 20" id="KW-0464">Manganese</keyword>
<dbReference type="GO" id="GO:0000287">
    <property type="term" value="F:magnesium ion binding"/>
    <property type="evidence" value="ECO:0007669"/>
    <property type="project" value="UniProtKB-UniRule"/>
</dbReference>
<keyword evidence="10 20" id="KW-0547">Nucleotide-binding</keyword>
<evidence type="ECO:0000256" key="11">
    <source>
        <dbReference type="ARBA" id="ARBA00022801"/>
    </source>
</evidence>
<comment type="caution">
    <text evidence="22">The sequence shown here is derived from an EMBL/GenBank/DDBJ whole genome shotgun (WGS) entry which is preliminary data.</text>
</comment>
<dbReference type="Pfam" id="PF00926">
    <property type="entry name" value="DHBP_synthase"/>
    <property type="match status" value="1"/>
</dbReference>
<feature type="binding site" evidence="20">
    <location>
        <begin position="259"/>
        <end position="263"/>
    </location>
    <ligand>
        <name>GTP</name>
        <dbReference type="ChEBI" id="CHEBI:37565"/>
    </ligand>
</feature>
<evidence type="ECO:0000313" key="22">
    <source>
        <dbReference type="EMBL" id="PIP19399.1"/>
    </source>
</evidence>
<evidence type="ECO:0000256" key="9">
    <source>
        <dbReference type="ARBA" id="ARBA00022723"/>
    </source>
</evidence>
<reference evidence="22 23" key="1">
    <citation type="submission" date="2017-09" db="EMBL/GenBank/DDBJ databases">
        <title>Depth-based differentiation of microbial function through sediment-hosted aquifers and enrichment of novel symbionts in the deep terrestrial subsurface.</title>
        <authorList>
            <person name="Probst A.J."/>
            <person name="Ladd B."/>
            <person name="Jarett J.K."/>
            <person name="Geller-Mcgrath D.E."/>
            <person name="Sieber C.M."/>
            <person name="Emerson J.B."/>
            <person name="Anantharaman K."/>
            <person name="Thomas B.C."/>
            <person name="Malmstrom R."/>
            <person name="Stieglmeier M."/>
            <person name="Klingl A."/>
            <person name="Woyke T."/>
            <person name="Ryan C.M."/>
            <person name="Banfield J.F."/>
        </authorList>
    </citation>
    <scope>NUCLEOTIDE SEQUENCE [LARGE SCALE GENOMIC DNA]</scope>
    <source>
        <strain evidence="22">CG23_combo_of_CG06-09_8_20_14_all_41_10</strain>
    </source>
</reference>
<comment type="catalytic activity">
    <reaction evidence="19 20">
        <text>GTP + 4 H2O = 2,5-diamino-6-hydroxy-4-(5-phosphoribosylamino)-pyrimidine + formate + 2 phosphate + 3 H(+)</text>
        <dbReference type="Rhea" id="RHEA:23704"/>
        <dbReference type="ChEBI" id="CHEBI:15377"/>
        <dbReference type="ChEBI" id="CHEBI:15378"/>
        <dbReference type="ChEBI" id="CHEBI:15740"/>
        <dbReference type="ChEBI" id="CHEBI:37565"/>
        <dbReference type="ChEBI" id="CHEBI:43474"/>
        <dbReference type="ChEBI" id="CHEBI:58614"/>
        <dbReference type="EC" id="3.5.4.25"/>
    </reaction>
</comment>
<dbReference type="HAMAP" id="MF_00179">
    <property type="entry name" value="RibA"/>
    <property type="match status" value="1"/>
</dbReference>
<evidence type="ECO:0000256" key="3">
    <source>
        <dbReference type="ARBA" id="ARBA00002284"/>
    </source>
</evidence>
<feature type="region of interest" description="DHBP synthase" evidence="20">
    <location>
        <begin position="1"/>
        <end position="209"/>
    </location>
</feature>
<feature type="site" description="Essential for DHBP synthase activity" evidence="20">
    <location>
        <position position="172"/>
    </location>
</feature>
<feature type="binding site" evidence="20">
    <location>
        <position position="324"/>
    </location>
    <ligand>
        <name>GTP</name>
        <dbReference type="ChEBI" id="CHEBI:37565"/>
    </ligand>
</feature>
<evidence type="ECO:0000256" key="14">
    <source>
        <dbReference type="ARBA" id="ARBA00023134"/>
    </source>
</evidence>
<evidence type="ECO:0000256" key="13">
    <source>
        <dbReference type="ARBA" id="ARBA00022842"/>
    </source>
</evidence>
<dbReference type="NCBIfam" id="TIGR00506">
    <property type="entry name" value="ribB"/>
    <property type="match status" value="1"/>
</dbReference>
<comment type="cofactor">
    <cofactor evidence="20">
        <name>Zn(2+)</name>
        <dbReference type="ChEBI" id="CHEBI:29105"/>
    </cofactor>
    <text evidence="20">Binds 1 zinc ion per subunit.</text>
</comment>
<evidence type="ECO:0000256" key="17">
    <source>
        <dbReference type="ARBA" id="ARBA00023268"/>
    </source>
</evidence>
<evidence type="ECO:0000256" key="8">
    <source>
        <dbReference type="ARBA" id="ARBA00022619"/>
    </source>
</evidence>
<dbReference type="GO" id="GO:0005525">
    <property type="term" value="F:GTP binding"/>
    <property type="evidence" value="ECO:0007669"/>
    <property type="project" value="UniProtKB-KW"/>
</dbReference>
<dbReference type="Gene3D" id="3.90.870.10">
    <property type="entry name" value="DHBP synthase"/>
    <property type="match status" value="1"/>
</dbReference>
<sequence>MGDLMLNSIKEILEDLKDGKMVIVVDDEGRENEGDLVMAASFASPEGINFMAKFGRGLICVPMEESRLDFLRLEPMLRDKSPFNQKDPFATGWVISVDAAKGITTGISVYDRSRTIEVLIDSKTMPGDLVRPGHIFPLRARSGGVLVRAGHTEAAVDFMHLSGLYPAAVICEIMNDDGGMSRMPELLKFSKNHNLKICSIASLIEYRRKSEKLIERLTETTLPTEFGEFKLVLFRDLTNNKVHTVLIMGQLSEEPVLVRVHSECLTGDVFGSLRCDCGRQLAMAMQIISAERKGVILYMNQEGRGIGLVDKIKAYNLQDKGLDTVEANEALGYKPDLRDYGIGAQILVDLGLKNIRLLTNNPRKIVGLEGYGLKVIERVSLEIEPNPLNYQYLKTKKEKLGHQLKI</sequence>
<evidence type="ECO:0000256" key="2">
    <source>
        <dbReference type="ARBA" id="ARBA00001936"/>
    </source>
</evidence>
<dbReference type="AlphaFoldDB" id="A0A2G9YJI0"/>
<comment type="catalytic activity">
    <reaction evidence="1 20">
        <text>D-ribulose 5-phosphate = (2S)-2-hydroxy-3-oxobutyl phosphate + formate + H(+)</text>
        <dbReference type="Rhea" id="RHEA:18457"/>
        <dbReference type="ChEBI" id="CHEBI:15378"/>
        <dbReference type="ChEBI" id="CHEBI:15740"/>
        <dbReference type="ChEBI" id="CHEBI:58121"/>
        <dbReference type="ChEBI" id="CHEBI:58830"/>
        <dbReference type="EC" id="4.1.99.12"/>
    </reaction>
</comment>
<evidence type="ECO:0000256" key="12">
    <source>
        <dbReference type="ARBA" id="ARBA00022833"/>
    </source>
</evidence>
<comment type="similarity">
    <text evidence="6 20">In the N-terminal section; belongs to the DHBP synthase family.</text>
</comment>
<comment type="similarity">
    <text evidence="7 20">In the C-terminal section; belongs to the GTP cyclohydrolase II family.</text>
</comment>
<comment type="pathway">
    <text evidence="4 20">Cofactor biosynthesis; riboflavin biosynthesis; 5-amino-6-(D-ribitylamino)uracil from GTP: step 1/4.</text>
</comment>
<evidence type="ECO:0000256" key="20">
    <source>
        <dbReference type="HAMAP-Rule" id="MF_01283"/>
    </source>
</evidence>
<comment type="cofactor">
    <cofactor evidence="20">
        <name>Mg(2+)</name>
        <dbReference type="ChEBI" id="CHEBI:18420"/>
    </cofactor>
    <cofactor evidence="20">
        <name>Mn(2+)</name>
        <dbReference type="ChEBI" id="CHEBI:29035"/>
    </cofactor>
    <text evidence="20">Binds 2 divalent metal cations per subunit. Magnesium or manganese.</text>
</comment>
<evidence type="ECO:0000256" key="19">
    <source>
        <dbReference type="ARBA" id="ARBA00049295"/>
    </source>
</evidence>
<dbReference type="NCBIfam" id="NF001591">
    <property type="entry name" value="PRK00393.1"/>
    <property type="match status" value="1"/>
</dbReference>
<dbReference type="EC" id="4.1.99.12" evidence="20"/>
<dbReference type="GO" id="GO:0008270">
    <property type="term" value="F:zinc ion binding"/>
    <property type="evidence" value="ECO:0007669"/>
    <property type="project" value="UniProtKB-UniRule"/>
</dbReference>
<keyword evidence="13 20" id="KW-0460">Magnesium</keyword>
<feature type="domain" description="GTP cyclohydrolase II" evidence="21">
    <location>
        <begin position="216"/>
        <end position="379"/>
    </location>
</feature>
<evidence type="ECO:0000256" key="18">
    <source>
        <dbReference type="ARBA" id="ARBA00043932"/>
    </source>
</evidence>
<feature type="region of interest" description="GTP cyclohydrolase II" evidence="20">
    <location>
        <begin position="210"/>
        <end position="406"/>
    </location>
</feature>
<feature type="active site" description="Nucleophile; for GTP cyclohydrolase activity" evidence="20">
    <location>
        <position position="338"/>
    </location>
</feature>
<dbReference type="InterPro" id="IPR000422">
    <property type="entry name" value="DHBP_synthase_RibB"/>
</dbReference>
<gene>
    <name evidence="20" type="primary">ribBA</name>
    <name evidence="22" type="ORF">COX41_03085</name>
</gene>
<dbReference type="SUPFAM" id="SSF142695">
    <property type="entry name" value="RibA-like"/>
    <property type="match status" value="1"/>
</dbReference>
<dbReference type="Proteomes" id="UP000231292">
    <property type="component" value="Unassembled WGS sequence"/>
</dbReference>
<evidence type="ECO:0000313" key="23">
    <source>
        <dbReference type="Proteomes" id="UP000231292"/>
    </source>
</evidence>
<keyword evidence="14 20" id="KW-0342">GTP-binding</keyword>
<keyword evidence="8 20" id="KW-0686">Riboflavin biosynthesis</keyword>
<evidence type="ECO:0000256" key="10">
    <source>
        <dbReference type="ARBA" id="ARBA00022741"/>
    </source>
</evidence>
<keyword evidence="17 20" id="KW-0511">Multifunctional enzyme</keyword>
<dbReference type="NCBIfam" id="NF006803">
    <property type="entry name" value="PRK09311.1"/>
    <property type="match status" value="1"/>
</dbReference>
<dbReference type="PIRSF" id="PIRSF001259">
    <property type="entry name" value="RibA"/>
    <property type="match status" value="1"/>
</dbReference>
<dbReference type="InterPro" id="IPR016299">
    <property type="entry name" value="Riboflavin_synth_RibBA"/>
</dbReference>
<keyword evidence="11 20" id="KW-0378">Hydrolase</keyword>
<dbReference type="PANTHER" id="PTHR21327:SF18">
    <property type="entry name" value="3,4-DIHYDROXY-2-BUTANONE 4-PHOSPHATE SYNTHASE"/>
    <property type="match status" value="1"/>
</dbReference>
<evidence type="ECO:0000256" key="16">
    <source>
        <dbReference type="ARBA" id="ARBA00023239"/>
    </source>
</evidence>
<dbReference type="FunFam" id="3.40.50.10990:FF:000001">
    <property type="entry name" value="Riboflavin biosynthesis protein RibBA"/>
    <property type="match status" value="1"/>
</dbReference>
<evidence type="ECO:0000256" key="1">
    <source>
        <dbReference type="ARBA" id="ARBA00000141"/>
    </source>
</evidence>
<dbReference type="EC" id="3.5.4.25" evidence="20"/>
<accession>A0A2G9YJI0</accession>
<dbReference type="EMBL" id="PCRK01000070">
    <property type="protein sequence ID" value="PIP19399.1"/>
    <property type="molecule type" value="Genomic_DNA"/>
</dbReference>
<feature type="binding site" evidence="20">
    <location>
        <begin position="302"/>
        <end position="304"/>
    </location>
    <ligand>
        <name>GTP</name>
        <dbReference type="ChEBI" id="CHEBI:37565"/>
    </ligand>
</feature>
<protein>
    <recommendedName>
        <fullName evidence="20">Riboflavin biosynthesis protein RibBA</fullName>
    </recommendedName>
    <domain>
        <recommendedName>
            <fullName evidence="20">3,4-dihydroxy-2-butanone 4-phosphate synthase</fullName>
            <shortName evidence="20">DHBP synthase</shortName>
            <ecNumber evidence="20">4.1.99.12</ecNumber>
        </recommendedName>
    </domain>
    <domain>
        <recommendedName>
            <fullName evidence="20">GTP cyclohydrolase-2</fullName>
            <ecNumber evidence="20">3.5.4.25</ecNumber>
        </recommendedName>
        <alternativeName>
            <fullName evidence="20">GTP cyclohydrolase II</fullName>
        </alternativeName>
    </domain>
</protein>
<dbReference type="GO" id="GO:0003935">
    <property type="term" value="F:GTP cyclohydrolase II activity"/>
    <property type="evidence" value="ECO:0007669"/>
    <property type="project" value="UniProtKB-UniRule"/>
</dbReference>
<organism evidence="22 23">
    <name type="scientific">Candidatus Sherwoodlollariibacterium unditelluris</name>
    <dbReference type="NCBI Taxonomy" id="1974757"/>
    <lineage>
        <taxon>Bacteria</taxon>
        <taxon>Pseudomonadati</taxon>
        <taxon>Candidatus Omnitrophota</taxon>
        <taxon>Candidatus Sherwoodlollariibacterium</taxon>
    </lineage>
</organism>
<dbReference type="InterPro" id="IPR017945">
    <property type="entry name" value="DHBP_synth_RibB-like_a/b_dom"/>
</dbReference>
<feature type="binding site" evidence="20">
    <location>
        <position position="280"/>
    </location>
    <ligand>
        <name>GTP</name>
        <dbReference type="ChEBI" id="CHEBI:37565"/>
    </ligand>
</feature>
<keyword evidence="12 20" id="KW-0862">Zinc</keyword>
<dbReference type="InterPro" id="IPR000926">
    <property type="entry name" value="RibA"/>
</dbReference>
<feature type="binding site" evidence="20">
    <location>
        <position position="172"/>
    </location>
    <ligand>
        <name>D-ribulose 5-phosphate</name>
        <dbReference type="ChEBI" id="CHEBI:58121"/>
    </ligand>
</feature>
<feature type="binding site" evidence="20">
    <location>
        <begin position="148"/>
        <end position="152"/>
    </location>
    <ligand>
        <name>D-ribulose 5-phosphate</name>
        <dbReference type="ChEBI" id="CHEBI:58121"/>
    </ligand>
</feature>
<evidence type="ECO:0000256" key="7">
    <source>
        <dbReference type="ARBA" id="ARBA00008976"/>
    </source>
</evidence>
<feature type="binding site" evidence="20">
    <location>
        <position position="264"/>
    </location>
    <ligand>
        <name>Zn(2+)</name>
        <dbReference type="ChEBI" id="CHEBI:29105"/>
        <note>catalytic</note>
    </ligand>
</feature>
<dbReference type="InterPro" id="IPR036144">
    <property type="entry name" value="RibA-like_sf"/>
</dbReference>